<dbReference type="AlphaFoldDB" id="A0A6V7VBC4"/>
<dbReference type="Gene3D" id="3.10.330.20">
    <property type="match status" value="1"/>
</dbReference>
<gene>
    <name evidence="3" type="ORF">MENT_LOCUS23799</name>
</gene>
<dbReference type="EMBL" id="CAJEWN010000197">
    <property type="protein sequence ID" value="CAD2172259.1"/>
    <property type="molecule type" value="Genomic_DNA"/>
</dbReference>
<dbReference type="GO" id="GO:0031515">
    <property type="term" value="C:tRNA (m1A) methyltransferase complex"/>
    <property type="evidence" value="ECO:0007669"/>
    <property type="project" value="InterPro"/>
</dbReference>
<dbReference type="GO" id="GO:0030488">
    <property type="term" value="P:tRNA methylation"/>
    <property type="evidence" value="ECO:0007669"/>
    <property type="project" value="InterPro"/>
</dbReference>
<name>A0A6V7VBC4_MELEN</name>
<dbReference type="InterPro" id="IPR014816">
    <property type="entry name" value="tRNA_MeTrfase_Gcd14"/>
</dbReference>
<dbReference type="EC" id="2.1.1.220" evidence="1"/>
<dbReference type="GO" id="GO:0160107">
    <property type="term" value="F:tRNA (adenine(58)-N1)-methyltransferase activity"/>
    <property type="evidence" value="ECO:0007669"/>
    <property type="project" value="UniProtKB-EC"/>
</dbReference>
<accession>A0A6V7VBC4</accession>
<dbReference type="Pfam" id="PF14801">
    <property type="entry name" value="TrmI-like_N"/>
    <property type="match status" value="1"/>
</dbReference>
<dbReference type="PROSITE" id="PS51620">
    <property type="entry name" value="SAM_TRM61"/>
    <property type="match status" value="1"/>
</dbReference>
<dbReference type="PANTHER" id="PTHR12133:SF2">
    <property type="entry name" value="TRNA (ADENINE(58)-N(1))-METHYLTRANSFERASE CATALYTIC SUBUNIT TRMT61A"/>
    <property type="match status" value="1"/>
</dbReference>
<dbReference type="SUPFAM" id="SSF53335">
    <property type="entry name" value="S-adenosyl-L-methionine-dependent methyltransferases"/>
    <property type="match status" value="1"/>
</dbReference>
<evidence type="ECO:0000313" key="3">
    <source>
        <dbReference type="EMBL" id="CAD2172259.1"/>
    </source>
</evidence>
<protein>
    <recommendedName>
        <fullName evidence="1">tRNA (adenine(58)-N(1))-methyltransferase</fullName>
        <ecNumber evidence="1">2.1.1.220</ecNumber>
    </recommendedName>
</protein>
<comment type="caution">
    <text evidence="3">The sequence shown here is derived from an EMBL/GenBank/DDBJ whole genome shotgun (WGS) entry which is preliminary data.</text>
</comment>
<comment type="catalytic activity">
    <reaction evidence="2">
        <text>an adenosine in mRNA + S-adenosyl-L-methionine = an N(1)-methyladenosine in mRNA + S-adenosyl-L-homocysteine + H(+)</text>
        <dbReference type="Rhea" id="RHEA:55392"/>
        <dbReference type="Rhea" id="RHEA-COMP:12414"/>
        <dbReference type="Rhea" id="RHEA-COMP:12415"/>
        <dbReference type="ChEBI" id="CHEBI:15378"/>
        <dbReference type="ChEBI" id="CHEBI:57856"/>
        <dbReference type="ChEBI" id="CHEBI:59789"/>
        <dbReference type="ChEBI" id="CHEBI:74411"/>
        <dbReference type="ChEBI" id="CHEBI:74491"/>
    </reaction>
</comment>
<reference evidence="3 4" key="1">
    <citation type="submission" date="2020-08" db="EMBL/GenBank/DDBJ databases">
        <authorList>
            <person name="Koutsovoulos G."/>
            <person name="Danchin GJ E."/>
        </authorList>
    </citation>
    <scope>NUCLEOTIDE SEQUENCE [LARGE SCALE GENOMIC DNA]</scope>
</reference>
<organism evidence="3 4">
    <name type="scientific">Meloidogyne enterolobii</name>
    <name type="common">Root-knot nematode worm</name>
    <name type="synonym">Meloidogyne mayaguensis</name>
    <dbReference type="NCBI Taxonomy" id="390850"/>
    <lineage>
        <taxon>Eukaryota</taxon>
        <taxon>Metazoa</taxon>
        <taxon>Ecdysozoa</taxon>
        <taxon>Nematoda</taxon>
        <taxon>Chromadorea</taxon>
        <taxon>Rhabditida</taxon>
        <taxon>Tylenchina</taxon>
        <taxon>Tylenchomorpha</taxon>
        <taxon>Tylenchoidea</taxon>
        <taxon>Meloidogynidae</taxon>
        <taxon>Meloidogyninae</taxon>
        <taxon>Meloidogyne</taxon>
    </lineage>
</organism>
<dbReference type="Proteomes" id="UP000580250">
    <property type="component" value="Unassembled WGS sequence"/>
</dbReference>
<evidence type="ECO:0000313" key="4">
    <source>
        <dbReference type="Proteomes" id="UP000580250"/>
    </source>
</evidence>
<dbReference type="OrthoDB" id="1925287at2759"/>
<dbReference type="GO" id="GO:0005634">
    <property type="term" value="C:nucleus"/>
    <property type="evidence" value="ECO:0007669"/>
    <property type="project" value="TreeGrafter"/>
</dbReference>
<proteinExistence type="predicted"/>
<dbReference type="InterPro" id="IPR029063">
    <property type="entry name" value="SAM-dependent_MTases_sf"/>
</dbReference>
<dbReference type="PANTHER" id="PTHR12133">
    <property type="entry name" value="TRNA (ADENINE(58)-N(1))-METHYLTRANSFERASE"/>
    <property type="match status" value="1"/>
</dbReference>
<sequence length="115" mass="13244">MEEKIKKNEETAILVDDCNNKKGSHFLKYNNFVEEGDTVIIYVNPGTKYSIVVKRGKTIHMKYGALRHEFLIGKRYGTPISATAGYVYILRPSPHLWTQTCPKRTQICILQILEQ</sequence>
<evidence type="ECO:0000256" key="2">
    <source>
        <dbReference type="ARBA" id="ARBA00048481"/>
    </source>
</evidence>
<evidence type="ECO:0000256" key="1">
    <source>
        <dbReference type="ARBA" id="ARBA00012796"/>
    </source>
</evidence>